<accession>A0AC61NJS9</accession>
<proteinExistence type="predicted"/>
<protein>
    <submittedName>
        <fullName evidence="1">Uncharacterized protein</fullName>
    </submittedName>
</protein>
<reference evidence="1" key="1">
    <citation type="submission" date="2021-01" db="EMBL/GenBank/DDBJ databases">
        <title>Complete genome sequence of Clostridiales bacterium R-7.</title>
        <authorList>
            <person name="Mahoney-Kurpe S.C."/>
            <person name="Palevich N."/>
            <person name="Koike S."/>
            <person name="Moon C.D."/>
            <person name="Attwood G.T."/>
        </authorList>
    </citation>
    <scope>NUCLEOTIDE SEQUENCE</scope>
    <source>
        <strain evidence="1">R-7</strain>
    </source>
</reference>
<dbReference type="EMBL" id="CP068393">
    <property type="protein sequence ID" value="QUC66128.1"/>
    <property type="molecule type" value="Genomic_DNA"/>
</dbReference>
<evidence type="ECO:0000313" key="2">
    <source>
        <dbReference type="Proteomes" id="UP000682782"/>
    </source>
</evidence>
<name>A0AC61NJS9_9FIRM</name>
<gene>
    <name evidence="1" type="ORF">JYE49_09630</name>
</gene>
<evidence type="ECO:0000313" key="1">
    <source>
        <dbReference type="EMBL" id="QUC66128.1"/>
    </source>
</evidence>
<sequence>MKRAIAFILSLMMVLSVLATGLAGEVSAAEDLAFTLPEIIPAKGIEDFIGEWVFYLVAAKDGRTMTREEMLATEQVDDKANVTISEDTLIIYAPSTGELAPVKVEFNAENGSLKAINEEADSTTVIYLTDNGMLVFFEPDDVTREGAVYLTRIEEENG</sequence>
<dbReference type="Proteomes" id="UP000682782">
    <property type="component" value="Chromosome"/>
</dbReference>
<keyword evidence="2" id="KW-1185">Reference proteome</keyword>
<organism evidence="1 2">
    <name type="scientific">Aristaeella hokkaidonensis</name>
    <dbReference type="NCBI Taxonomy" id="3046382"/>
    <lineage>
        <taxon>Bacteria</taxon>
        <taxon>Bacillati</taxon>
        <taxon>Bacillota</taxon>
        <taxon>Clostridia</taxon>
        <taxon>Eubacteriales</taxon>
        <taxon>Aristaeellaceae</taxon>
        <taxon>Aristaeella</taxon>
    </lineage>
</organism>